<dbReference type="Pfam" id="PF07575">
    <property type="entry name" value="Nucleopor_Nup85"/>
    <property type="match status" value="1"/>
</dbReference>
<dbReference type="InterPro" id="IPR011502">
    <property type="entry name" value="Nucleoporin_Nup85"/>
</dbReference>
<dbReference type="GO" id="GO:0031965">
    <property type="term" value="C:nuclear membrane"/>
    <property type="evidence" value="ECO:0007669"/>
    <property type="project" value="UniProtKB-UniRule"/>
</dbReference>
<keyword evidence="8 9" id="KW-0539">Nucleus</keyword>
<dbReference type="GO" id="GO:0006406">
    <property type="term" value="P:mRNA export from nucleus"/>
    <property type="evidence" value="ECO:0007669"/>
    <property type="project" value="TreeGrafter"/>
</dbReference>
<evidence type="ECO:0000256" key="5">
    <source>
        <dbReference type="ARBA" id="ARBA00022927"/>
    </source>
</evidence>
<evidence type="ECO:0000256" key="6">
    <source>
        <dbReference type="ARBA" id="ARBA00023010"/>
    </source>
</evidence>
<keyword evidence="3 9" id="KW-0813">Transport</keyword>
<dbReference type="OrthoDB" id="17644at2759"/>
<keyword evidence="6 9" id="KW-0811">Translocation</keyword>
<evidence type="ECO:0000313" key="11">
    <source>
        <dbReference type="Proteomes" id="UP000613177"/>
    </source>
</evidence>
<comment type="subcellular location">
    <subcellularLocation>
        <location evidence="1 9">Nucleus</location>
        <location evidence="1 9">Nuclear pore complex</location>
    </subcellularLocation>
</comment>
<evidence type="ECO:0000256" key="1">
    <source>
        <dbReference type="ARBA" id="ARBA00004567"/>
    </source>
</evidence>
<evidence type="ECO:0000256" key="8">
    <source>
        <dbReference type="ARBA" id="ARBA00023242"/>
    </source>
</evidence>
<keyword evidence="4 9" id="KW-0509">mRNA transport</keyword>
<comment type="similarity">
    <text evidence="2 9">Belongs to the nucleoporin Nup85 family.</text>
</comment>
<keyword evidence="9" id="KW-0472">Membrane</keyword>
<dbReference type="GO" id="GO:0006606">
    <property type="term" value="P:protein import into nucleus"/>
    <property type="evidence" value="ECO:0007669"/>
    <property type="project" value="TreeGrafter"/>
</dbReference>
<dbReference type="GO" id="GO:0031080">
    <property type="term" value="C:nuclear pore outer ring"/>
    <property type="evidence" value="ECO:0007669"/>
    <property type="project" value="TreeGrafter"/>
</dbReference>
<keyword evidence="7 9" id="KW-0906">Nuclear pore complex</keyword>
<comment type="subunit">
    <text evidence="9">Component of the nuclear pore complex (NPC).</text>
</comment>
<evidence type="ECO:0000256" key="7">
    <source>
        <dbReference type="ARBA" id="ARBA00023132"/>
    </source>
</evidence>
<comment type="caution">
    <text evidence="10">The sequence shown here is derived from an EMBL/GenBank/DDBJ whole genome shotgun (WGS) entry which is preliminary data.</text>
</comment>
<keyword evidence="11" id="KW-1185">Reference proteome</keyword>
<protein>
    <recommendedName>
        <fullName evidence="9">Nuclear pore complex protein Nup85</fullName>
    </recommendedName>
</protein>
<dbReference type="GO" id="GO:0045893">
    <property type="term" value="P:positive regulation of DNA-templated transcription"/>
    <property type="evidence" value="ECO:0007669"/>
    <property type="project" value="TreeGrafter"/>
</dbReference>
<dbReference type="Proteomes" id="UP000613177">
    <property type="component" value="Unassembled WGS sequence"/>
</dbReference>
<evidence type="ECO:0000256" key="9">
    <source>
        <dbReference type="RuleBase" id="RU365073"/>
    </source>
</evidence>
<evidence type="ECO:0000256" key="2">
    <source>
        <dbReference type="ARBA" id="ARBA00005573"/>
    </source>
</evidence>
<dbReference type="PANTHER" id="PTHR13373:SF21">
    <property type="entry name" value="NUCLEAR PORE COMPLEX PROTEIN NUP85"/>
    <property type="match status" value="1"/>
</dbReference>
<name>A0A8H7SLT8_9FUNG</name>
<keyword evidence="5 9" id="KW-0653">Protein transport</keyword>
<reference evidence="10" key="1">
    <citation type="submission" date="2021-01" db="EMBL/GenBank/DDBJ databases">
        <title>Metabolic potential, ecology and presence of endohyphal bacteria is reflected in genomic diversity of Mucoromycotina.</title>
        <authorList>
            <person name="Muszewska A."/>
            <person name="Okrasinska A."/>
            <person name="Steczkiewicz K."/>
            <person name="Drgas O."/>
            <person name="Orlowska M."/>
            <person name="Perlinska-Lenart U."/>
            <person name="Aleksandrzak-Piekarczyk T."/>
            <person name="Szatraj K."/>
            <person name="Zielenkiewicz U."/>
            <person name="Pilsyk S."/>
            <person name="Malc E."/>
            <person name="Mieczkowski P."/>
            <person name="Kruszewska J.S."/>
            <person name="Biernat P."/>
            <person name="Pawlowska J."/>
        </authorList>
    </citation>
    <scope>NUCLEOTIDE SEQUENCE</scope>
    <source>
        <strain evidence="10">WA0000018081</strain>
    </source>
</reference>
<proteinExistence type="inferred from homology"/>
<dbReference type="AlphaFoldDB" id="A0A8H7SLT8"/>
<sequence length="595" mass="69898">MSSQHEIIKKFCYSQLDHAVHIPDVRAKLYVESTKIFQTLNENSSQKDLDVFADQYLKVLKQQMYLVEQHYGPVAIEERKIYLELERVWMLCQVLYFSGVDQTDITVQLMNWYNKCHKSYLLEFDRQSIYYSQSAFDHADFWPYTVRLILLGQLKNVSTLLNHVLSGLGFKLHKNLARYIEFIRDLTSKDIQFGTTHHDRIQAALTELKQLSYSVHVKYIIDILNILMGNEQIILQYTNDDVLGLITSKFYQRDQYSTSIHEFAQCFFTRHNSNDQSPLRFFLEGNLYRGLECSATYDWWFITHLADLLDKKNLLNCTLDYSVANGDTLKMNARDYFALTYASYLNNQFGLWQESFTYLMTCGELGKAVVIEHLKDMDFQNDDEKLNSVVKFCVDYSMKNDGLILYEKKATICLASKNYEKALQYYNQAEKYQYLDQVFSAVLKDFIHTGKLYDIKLFKDTSNYSGIHYIVYRDISYINQLFLKEQFHMAADIFNCLIKNNSIPIQLMPIIFAEGWKLIGRRSNFTLNDLLEMKNISAGLRRSITVQDFTWYHYYIHLNTNPSDKIPDHLLLDDMTEFFNSTAVIISRAIDTANQ</sequence>
<accession>A0A8H7SLT8</accession>
<dbReference type="GO" id="GO:0017056">
    <property type="term" value="F:structural constituent of nuclear pore"/>
    <property type="evidence" value="ECO:0007669"/>
    <property type="project" value="TreeGrafter"/>
</dbReference>
<gene>
    <name evidence="10" type="ORF">INT48_003687</name>
</gene>
<evidence type="ECO:0000256" key="4">
    <source>
        <dbReference type="ARBA" id="ARBA00022816"/>
    </source>
</evidence>
<organism evidence="10 11">
    <name type="scientific">Thamnidium elegans</name>
    <dbReference type="NCBI Taxonomy" id="101142"/>
    <lineage>
        <taxon>Eukaryota</taxon>
        <taxon>Fungi</taxon>
        <taxon>Fungi incertae sedis</taxon>
        <taxon>Mucoromycota</taxon>
        <taxon>Mucoromycotina</taxon>
        <taxon>Mucoromycetes</taxon>
        <taxon>Mucorales</taxon>
        <taxon>Mucorineae</taxon>
        <taxon>Mucoraceae</taxon>
        <taxon>Thamnidium</taxon>
    </lineage>
</organism>
<evidence type="ECO:0000313" key="10">
    <source>
        <dbReference type="EMBL" id="KAG2231587.1"/>
    </source>
</evidence>
<evidence type="ECO:0000256" key="3">
    <source>
        <dbReference type="ARBA" id="ARBA00022448"/>
    </source>
</evidence>
<comment type="function">
    <text evidence="9">Functions as a component of the nuclear pore complex (NPC).</text>
</comment>
<dbReference type="PANTHER" id="PTHR13373">
    <property type="entry name" value="FROUNT PROTEIN-RELATED"/>
    <property type="match status" value="1"/>
</dbReference>
<dbReference type="EMBL" id="JAEPRE010000144">
    <property type="protein sequence ID" value="KAG2231587.1"/>
    <property type="molecule type" value="Genomic_DNA"/>
</dbReference>